<name>A0AAX2QR61_9HYPH</name>
<dbReference type="Proteomes" id="UP000295021">
    <property type="component" value="Unassembled WGS sequence"/>
</dbReference>
<protein>
    <submittedName>
        <fullName evidence="1">Uncharacterized protein</fullName>
    </submittedName>
</protein>
<organism evidence="1 2">
    <name type="scientific">Rhizobium laguerreae</name>
    <dbReference type="NCBI Taxonomy" id="1076926"/>
    <lineage>
        <taxon>Bacteria</taxon>
        <taxon>Pseudomonadati</taxon>
        <taxon>Pseudomonadota</taxon>
        <taxon>Alphaproteobacteria</taxon>
        <taxon>Hyphomicrobiales</taxon>
        <taxon>Rhizobiaceae</taxon>
        <taxon>Rhizobium/Agrobacterium group</taxon>
        <taxon>Rhizobium</taxon>
    </lineage>
</organism>
<comment type="caution">
    <text evidence="1">The sequence shown here is derived from an EMBL/GenBank/DDBJ whole genome shotgun (WGS) entry which is preliminary data.</text>
</comment>
<dbReference type="EMBL" id="SMBI01000002">
    <property type="protein sequence ID" value="TCU28425.1"/>
    <property type="molecule type" value="Genomic_DNA"/>
</dbReference>
<accession>A0AAX2QR61</accession>
<evidence type="ECO:0000313" key="1">
    <source>
        <dbReference type="EMBL" id="TCU28425.1"/>
    </source>
</evidence>
<reference evidence="1 2" key="1">
    <citation type="submission" date="2019-03" db="EMBL/GenBank/DDBJ databases">
        <title>Genomic Encyclopedia of Type Strains, Phase IV (KMG-V): Genome sequencing to study the core and pangenomes of soil and plant-associated prokaryotes.</title>
        <authorList>
            <person name="Whitman W."/>
        </authorList>
    </citation>
    <scope>NUCLEOTIDE SEQUENCE [LARGE SCALE GENOMIC DNA]</scope>
    <source>
        <strain evidence="1 2">FB403</strain>
    </source>
</reference>
<proteinExistence type="predicted"/>
<dbReference type="AlphaFoldDB" id="A0AAX2QR61"/>
<evidence type="ECO:0000313" key="2">
    <source>
        <dbReference type="Proteomes" id="UP000295021"/>
    </source>
</evidence>
<gene>
    <name evidence="1" type="ORF">EV131_102257</name>
</gene>
<sequence length="30" mass="3232">MMEGGQSGIERLLPLLPNTEKSYMAAPLPS</sequence>